<accession>A0ABT4XN18</accession>
<feature type="chain" id="PRO_5046586482" evidence="1">
    <location>
        <begin position="20"/>
        <end position="736"/>
    </location>
</feature>
<keyword evidence="1" id="KW-0732">Signal</keyword>
<dbReference type="RefSeq" id="WP_271430699.1">
    <property type="nucleotide sequence ID" value="NZ_JAQIOY010000001.1"/>
</dbReference>
<dbReference type="EMBL" id="JAQIOY010000001">
    <property type="protein sequence ID" value="MDA7423336.1"/>
    <property type="molecule type" value="Genomic_DNA"/>
</dbReference>
<name>A0ABT4XN18_9RHOB</name>
<organism evidence="2 3">
    <name type="scientific">Thalassococcus lentus</name>
    <dbReference type="NCBI Taxonomy" id="1210524"/>
    <lineage>
        <taxon>Bacteria</taxon>
        <taxon>Pseudomonadati</taxon>
        <taxon>Pseudomonadota</taxon>
        <taxon>Alphaproteobacteria</taxon>
        <taxon>Rhodobacterales</taxon>
        <taxon>Roseobacteraceae</taxon>
        <taxon>Thalassococcus</taxon>
    </lineage>
</organism>
<proteinExistence type="predicted"/>
<evidence type="ECO:0000256" key="1">
    <source>
        <dbReference type="SAM" id="SignalP"/>
    </source>
</evidence>
<reference evidence="2 3" key="1">
    <citation type="submission" date="2023-01" db="EMBL/GenBank/DDBJ databases">
        <title>Thalassococcus onchidii sp. nov., isolated from a marine invertebrate from the South China Sea.</title>
        <authorList>
            <person name="Xu S."/>
            <person name="Liu Z."/>
            <person name="Xu Y."/>
        </authorList>
    </citation>
    <scope>NUCLEOTIDE SEQUENCE [LARGE SCALE GENOMIC DNA]</scope>
    <source>
        <strain evidence="2 3">KCTC 32084</strain>
    </source>
</reference>
<gene>
    <name evidence="2" type="ORF">PFY00_01230</name>
</gene>
<keyword evidence="3" id="KW-1185">Reference proteome</keyword>
<sequence>MIRALLIGLIAVFSTAAKAQEITVRSGEHGSFTRLVFDIPAGLAWSSKTAPDQNRITVEFERSGLSFDVSKVFQRIARTRVADIKPIAAESSVLIDLGCACEAELFLASAVMLVADIKPARIKEPVATGDPELTDLAKSLSAVNLGDGPGIGPAAQAAPFSTEFLLDESVLGLPDEEKPAERAEHLTSDILRDVAQAANSGLLNATVQQIAPAQDAAVDEGAVLKPSETLDPPEPQPQVSLQDIQKQMDTDGRVSIGGLACVADQELNIGGWSEEEDVALALANGRADLFQEFDRVSPKAITGLARTMLHFGMGAETRAILAISPDEPPALLVALSHIVDGEPDPEKFFGRQIECAGRAGLWAILATRERFDPTKVDQNAVARSFEELPLHLRETLGPQLAKRYSDIGETSAAQDILRRLERSLGGPNDKTVFAQAEIALAEGDHEKAHKEFVNLADSTSRQAPDALIAALEITQEQHAEVTDDLVDLSAAFASELENAQQGPKLWQAHIRALLASGQTNQAIEVFLDPPENAEREKRVSADEVARAAISDTSDAVFLELALGRLIPTSETDQVRIVHDTAERLLSLGIADQALSELRRLTNAQATPDTILLKARAMLDLGQPTEAEILLIGRQDHDAKRLRAKARAAMGDYTHASALFAEIGETAMQEKIARMAGAWSDLSASHTELSQAAALISKPPVSVDESAITLAQAQNLSRESASAREILRDLLASTEID</sequence>
<comment type="caution">
    <text evidence="2">The sequence shown here is derived from an EMBL/GenBank/DDBJ whole genome shotgun (WGS) entry which is preliminary data.</text>
</comment>
<evidence type="ECO:0000313" key="3">
    <source>
        <dbReference type="Proteomes" id="UP001210720"/>
    </source>
</evidence>
<protein>
    <submittedName>
        <fullName evidence="2">Uncharacterized protein</fullName>
    </submittedName>
</protein>
<evidence type="ECO:0000313" key="2">
    <source>
        <dbReference type="EMBL" id="MDA7423336.1"/>
    </source>
</evidence>
<dbReference type="Proteomes" id="UP001210720">
    <property type="component" value="Unassembled WGS sequence"/>
</dbReference>
<feature type="signal peptide" evidence="1">
    <location>
        <begin position="1"/>
        <end position="19"/>
    </location>
</feature>